<protein>
    <submittedName>
        <fullName evidence="1">Uncharacterized protein</fullName>
    </submittedName>
</protein>
<evidence type="ECO:0000313" key="1">
    <source>
        <dbReference type="EMBL" id="MBX53265.1"/>
    </source>
</evidence>
<sequence length="35" mass="4249">MHDIILLISGTNRKLRLNTWQKKHHHTKVPLMVWC</sequence>
<name>A0A2P2PEW4_RHIMU</name>
<accession>A0A2P2PEW4</accession>
<dbReference type="EMBL" id="GGEC01072781">
    <property type="protein sequence ID" value="MBX53265.1"/>
    <property type="molecule type" value="Transcribed_RNA"/>
</dbReference>
<dbReference type="AlphaFoldDB" id="A0A2P2PEW4"/>
<organism evidence="1">
    <name type="scientific">Rhizophora mucronata</name>
    <name type="common">Asiatic mangrove</name>
    <dbReference type="NCBI Taxonomy" id="61149"/>
    <lineage>
        <taxon>Eukaryota</taxon>
        <taxon>Viridiplantae</taxon>
        <taxon>Streptophyta</taxon>
        <taxon>Embryophyta</taxon>
        <taxon>Tracheophyta</taxon>
        <taxon>Spermatophyta</taxon>
        <taxon>Magnoliopsida</taxon>
        <taxon>eudicotyledons</taxon>
        <taxon>Gunneridae</taxon>
        <taxon>Pentapetalae</taxon>
        <taxon>rosids</taxon>
        <taxon>fabids</taxon>
        <taxon>Malpighiales</taxon>
        <taxon>Rhizophoraceae</taxon>
        <taxon>Rhizophora</taxon>
    </lineage>
</organism>
<proteinExistence type="predicted"/>
<reference evidence="1" key="1">
    <citation type="submission" date="2018-02" db="EMBL/GenBank/DDBJ databases">
        <title>Rhizophora mucronata_Transcriptome.</title>
        <authorList>
            <person name="Meera S.P."/>
            <person name="Sreeshan A."/>
            <person name="Augustine A."/>
        </authorList>
    </citation>
    <scope>NUCLEOTIDE SEQUENCE</scope>
    <source>
        <tissue evidence="1">Leaf</tissue>
    </source>
</reference>